<feature type="compositionally biased region" description="Pro residues" evidence="1">
    <location>
        <begin position="554"/>
        <end position="571"/>
    </location>
</feature>
<feature type="domain" description="DUF11" evidence="3">
    <location>
        <begin position="28"/>
        <end position="141"/>
    </location>
</feature>
<dbReference type="EMBL" id="BAAAGX010000009">
    <property type="protein sequence ID" value="GAA0237336.1"/>
    <property type="molecule type" value="Genomic_DNA"/>
</dbReference>
<evidence type="ECO:0000259" key="3">
    <source>
        <dbReference type="Pfam" id="PF01345"/>
    </source>
</evidence>
<feature type="region of interest" description="Disordered" evidence="1">
    <location>
        <begin position="369"/>
        <end position="413"/>
    </location>
</feature>
<keyword evidence="2" id="KW-1133">Transmembrane helix</keyword>
<feature type="transmembrane region" description="Helical" evidence="2">
    <location>
        <begin position="274"/>
        <end position="295"/>
    </location>
</feature>
<feature type="compositionally biased region" description="Low complexity" evidence="1">
    <location>
        <begin position="572"/>
        <end position="582"/>
    </location>
</feature>
<reference evidence="5" key="1">
    <citation type="journal article" date="2019" name="Int. J. Syst. Evol. Microbiol.">
        <title>The Global Catalogue of Microorganisms (GCM) 10K type strain sequencing project: providing services to taxonomists for standard genome sequencing and annotation.</title>
        <authorList>
            <consortium name="The Broad Institute Genomics Platform"/>
            <consortium name="The Broad Institute Genome Sequencing Center for Infectious Disease"/>
            <person name="Wu L."/>
            <person name="Ma J."/>
        </authorList>
    </citation>
    <scope>NUCLEOTIDE SEQUENCE [LARGE SCALE GENOMIC DNA]</scope>
    <source>
        <strain evidence="5">JCM 10425</strain>
    </source>
</reference>
<sequence>MFLPAAPASAGDPADLRLEVRQGNLASQSGGQPASLVFAVTNDGPSTADAFNANVVIPFGDRGVYLASSSPSCNQTGGPTVLSCPVDSLEVGQTTVFTLVIGAPPVGSLQQTEAISAPGSITIDAGGDDPNNANDSSQFTLNLTGAPPAVTNITGSVADGSTTQPIVGASVVARDVNGATCVSTTDSAGAFNCTPAQPLAGGQVTIEATMAGYQVSRTTVQPQNGTISGVQLALNPTVASASPTPSVAPSSAAPVPSAAPQAIKKDDGFPWDTVVLVLGIVLALGGLGALGWWVYKRNDKDPDGPGGGTSDLPDLVAAESIMPTMPMRVPNALSETTVANELPGNEPTAAWGAPPADGTWVNRSTEPIPVSGVPGGWSGADAGRSSAGAERTAEWPTIDPTSDAPVSADPVSGTPASALPAPGMPVSGMPASGVPISGSSGRVAPSDPTTAWPTMNDGGWAGAPYTRAAGPLGDQYASALPAEAPGTPSGPPAVGTGSDQSWGTPGRPAYGASEYGANEYGSPGYGAPGSPDFGVAGYPNAEPSRSPLAGWDTPPAPMSAPPMPMSAPPMPMSGAAMSGQPMSGPPMPMSGPPHPAYPMPSHPGAASMGAGQLGAGQLGPGQMAPGQMGPGQIGPGQTGQWPGQAFPASAPPAPGYPNSAPPNYPTYPASAPPAPNYPMSGPPMPGQPMSGPPMPGQPMSGPPMPGQPMSGPPMPGQPMSGPPMPMSGPPMPMSGPPAPGQPMSAPPAGYNGAAPYGSYPPPPSYGPPANYGPPPNYGAPANATPPGTYPTPPGTYGAPEGTYAAPQGTYGAAPGAYTTPPATHGAPQNTYGPPPQWQQPQPGYPANPPQPQYDQPYGNYPPPPSDPPQHQNDQPYYPPQR</sequence>
<keyword evidence="2" id="KW-0472">Membrane</keyword>
<dbReference type="SUPFAM" id="SSF49464">
    <property type="entry name" value="Carboxypeptidase regulatory domain-like"/>
    <property type="match status" value="1"/>
</dbReference>
<accession>A0ABP3DQW0</accession>
<feature type="compositionally biased region" description="Pro residues" evidence="1">
    <location>
        <begin position="758"/>
        <end position="777"/>
    </location>
</feature>
<feature type="region of interest" description="Disordered" evidence="1">
    <location>
        <begin position="477"/>
        <end position="515"/>
    </location>
</feature>
<organism evidence="4 5">
    <name type="scientific">Cryptosporangium japonicum</name>
    <dbReference type="NCBI Taxonomy" id="80872"/>
    <lineage>
        <taxon>Bacteria</taxon>
        <taxon>Bacillati</taxon>
        <taxon>Actinomycetota</taxon>
        <taxon>Actinomycetes</taxon>
        <taxon>Cryptosporangiales</taxon>
        <taxon>Cryptosporangiaceae</taxon>
        <taxon>Cryptosporangium</taxon>
    </lineage>
</organism>
<proteinExistence type="predicted"/>
<feature type="compositionally biased region" description="Pro residues" evidence="1">
    <location>
        <begin position="832"/>
        <end position="851"/>
    </location>
</feature>
<keyword evidence="5" id="KW-1185">Reference proteome</keyword>
<evidence type="ECO:0000313" key="4">
    <source>
        <dbReference type="EMBL" id="GAA0237336.1"/>
    </source>
</evidence>
<feature type="region of interest" description="Disordered" evidence="1">
    <location>
        <begin position="536"/>
        <end position="881"/>
    </location>
</feature>
<feature type="compositionally biased region" description="Low complexity" evidence="1">
    <location>
        <begin position="379"/>
        <end position="389"/>
    </location>
</feature>
<feature type="compositionally biased region" description="Pro residues" evidence="1">
    <location>
        <begin position="583"/>
        <end position="601"/>
    </location>
</feature>
<dbReference type="InterPro" id="IPR001434">
    <property type="entry name" value="OmcB-like_DUF11"/>
</dbReference>
<feature type="compositionally biased region" description="Pro residues" evidence="1">
    <location>
        <begin position="649"/>
        <end position="740"/>
    </location>
</feature>
<evidence type="ECO:0000256" key="2">
    <source>
        <dbReference type="SAM" id="Phobius"/>
    </source>
</evidence>
<dbReference type="InterPro" id="IPR008969">
    <property type="entry name" value="CarboxyPept-like_regulatory"/>
</dbReference>
<keyword evidence="2" id="KW-0812">Transmembrane</keyword>
<feature type="compositionally biased region" description="Low complexity" evidence="1">
    <location>
        <begin position="794"/>
        <end position="827"/>
    </location>
</feature>
<dbReference type="RefSeq" id="WP_344648778.1">
    <property type="nucleotide sequence ID" value="NZ_BAAAGX010000009.1"/>
</dbReference>
<dbReference type="Pfam" id="PF01345">
    <property type="entry name" value="DUF11"/>
    <property type="match status" value="1"/>
</dbReference>
<feature type="compositionally biased region" description="Gly residues" evidence="1">
    <location>
        <begin position="628"/>
        <end position="637"/>
    </location>
</feature>
<gene>
    <name evidence="4" type="ORF">GCM10009539_23260</name>
</gene>
<comment type="caution">
    <text evidence="4">The sequence shown here is derived from an EMBL/GenBank/DDBJ whole genome shotgun (WGS) entry which is preliminary data.</text>
</comment>
<name>A0ABP3DQW0_9ACTN</name>
<evidence type="ECO:0000256" key="1">
    <source>
        <dbReference type="SAM" id="MobiDB-lite"/>
    </source>
</evidence>
<feature type="compositionally biased region" description="Low complexity" evidence="1">
    <location>
        <begin position="638"/>
        <end position="648"/>
    </location>
</feature>
<protein>
    <recommendedName>
        <fullName evidence="3">DUF11 domain-containing protein</fullName>
    </recommendedName>
</protein>
<evidence type="ECO:0000313" key="5">
    <source>
        <dbReference type="Proteomes" id="UP001500967"/>
    </source>
</evidence>
<feature type="compositionally biased region" description="Low complexity" evidence="1">
    <location>
        <begin position="741"/>
        <end position="757"/>
    </location>
</feature>
<dbReference type="Gene3D" id="2.60.40.1120">
    <property type="entry name" value="Carboxypeptidase-like, regulatory domain"/>
    <property type="match status" value="1"/>
</dbReference>
<dbReference type="Proteomes" id="UP001500967">
    <property type="component" value="Unassembled WGS sequence"/>
</dbReference>